<feature type="signal peptide" evidence="2">
    <location>
        <begin position="1"/>
        <end position="26"/>
    </location>
</feature>
<organism evidence="4 5">
    <name type="scientific">Pollutimonas thiosulfatoxidans</name>
    <dbReference type="NCBI Taxonomy" id="2028345"/>
    <lineage>
        <taxon>Bacteria</taxon>
        <taxon>Pseudomonadati</taxon>
        <taxon>Pseudomonadota</taxon>
        <taxon>Betaproteobacteria</taxon>
        <taxon>Burkholderiales</taxon>
        <taxon>Alcaligenaceae</taxon>
        <taxon>Pollutimonas</taxon>
    </lineage>
</organism>
<accession>A0A410GBH4</accession>
<proteinExistence type="predicted"/>
<feature type="chain" id="PRO_5018985497" evidence="2">
    <location>
        <begin position="27"/>
        <end position="410"/>
    </location>
</feature>
<dbReference type="GO" id="GO:0008933">
    <property type="term" value="F:peptidoglycan lytic transglycosylase activity"/>
    <property type="evidence" value="ECO:0007669"/>
    <property type="project" value="TreeGrafter"/>
</dbReference>
<gene>
    <name evidence="4" type="primary">mltB</name>
    <name evidence="4" type="ORF">CKA81_07180</name>
</gene>
<evidence type="ECO:0000256" key="1">
    <source>
        <dbReference type="PIRSR" id="PIRSR611757-1"/>
    </source>
</evidence>
<dbReference type="KEGG" id="pus:CKA81_07180"/>
<dbReference type="PANTHER" id="PTHR30163">
    <property type="entry name" value="MEMBRANE-BOUND LYTIC MUREIN TRANSGLYCOSYLASE B"/>
    <property type="match status" value="1"/>
</dbReference>
<dbReference type="InterPro" id="IPR043426">
    <property type="entry name" value="MltB-like"/>
</dbReference>
<dbReference type="CDD" id="cd13399">
    <property type="entry name" value="Slt35-like"/>
    <property type="match status" value="1"/>
</dbReference>
<feature type="active site" evidence="1">
    <location>
        <position position="175"/>
    </location>
</feature>
<dbReference type="GO" id="GO:0009253">
    <property type="term" value="P:peptidoglycan catabolic process"/>
    <property type="evidence" value="ECO:0007669"/>
    <property type="project" value="TreeGrafter"/>
</dbReference>
<dbReference type="Proteomes" id="UP000283474">
    <property type="component" value="Chromosome"/>
</dbReference>
<evidence type="ECO:0000259" key="3">
    <source>
        <dbReference type="Pfam" id="PF13406"/>
    </source>
</evidence>
<protein>
    <submittedName>
        <fullName evidence="4">Lytic murein transglycosylase B</fullName>
    </submittedName>
</protein>
<dbReference type="PANTHER" id="PTHR30163:SF9">
    <property type="entry name" value="MEMBRANE-BOUND LYTIC MUREIN TRANSGLYCOSYLASE B"/>
    <property type="match status" value="1"/>
</dbReference>
<dbReference type="SUPFAM" id="SSF53955">
    <property type="entry name" value="Lysozyme-like"/>
    <property type="match status" value="1"/>
</dbReference>
<dbReference type="InterPro" id="IPR011757">
    <property type="entry name" value="Lytic_transglycosylase_MltB"/>
</dbReference>
<dbReference type="InterPro" id="IPR023346">
    <property type="entry name" value="Lysozyme-like_dom_sf"/>
</dbReference>
<dbReference type="NCBIfam" id="TIGR02282">
    <property type="entry name" value="MltB"/>
    <property type="match status" value="1"/>
</dbReference>
<feature type="domain" description="Transglycosylase SLT" evidence="3">
    <location>
        <begin position="80"/>
        <end position="397"/>
    </location>
</feature>
<reference evidence="4 5" key="1">
    <citation type="submission" date="2017-08" db="EMBL/GenBank/DDBJ databases">
        <authorList>
            <person name="Park S.-J."/>
            <person name="Kim H."/>
        </authorList>
    </citation>
    <scope>NUCLEOTIDE SEQUENCE [LARGE SCALE GENOMIC DNA]</scope>
    <source>
        <strain evidence="5">ye3</strain>
    </source>
</reference>
<dbReference type="Gene3D" id="1.10.530.10">
    <property type="match status" value="1"/>
</dbReference>
<sequence length="410" mass="43903">MFKPVRSLQVGCIAVLLAGCAANQTAAVAPAPMQVVPATAVTQNTAQPLSLPAPAPSIQAGISTPGSAVFRQANGDLTPNLQAYAREVANARGVPLSHVEALLRTANYDAAAVKLMTPSGNRIRRSWVTYRNRFVEPIRINAGERFWSENRSTLDSVATTYGVPPSIIVAIIGIETVYGRNTGSFRVLDVLTTLGFRYPDPSRPERSQLFRDQLADLIELDYKKQLNALEVSGSFAGAMGLPQFMPGSLMRYAADGDRDGRIDLLYSVDDAIASVARFLRLHGWVPGLPVFAPAAAGPNAASLVAGGLIPTYDWAQLEAAGATLRTPTAASTAALRPVSHASEAGAAAPWQQHKLGVVDLVDEPRKLAEYRIGTPNFFAITHYNRSYFYASSVADLAHALADRMGYGWPN</sequence>
<dbReference type="InterPro" id="IPR031304">
    <property type="entry name" value="SLT_2"/>
</dbReference>
<dbReference type="RefSeq" id="WP_128354689.1">
    <property type="nucleotide sequence ID" value="NZ_CP022987.1"/>
</dbReference>
<dbReference type="OrthoDB" id="9772911at2"/>
<dbReference type="PROSITE" id="PS51257">
    <property type="entry name" value="PROKAR_LIPOPROTEIN"/>
    <property type="match status" value="1"/>
</dbReference>
<dbReference type="Gene3D" id="1.10.8.350">
    <property type="entry name" value="Bacterial muramidase"/>
    <property type="match status" value="1"/>
</dbReference>
<evidence type="ECO:0000313" key="4">
    <source>
        <dbReference type="EMBL" id="QAA93645.1"/>
    </source>
</evidence>
<evidence type="ECO:0000313" key="5">
    <source>
        <dbReference type="Proteomes" id="UP000283474"/>
    </source>
</evidence>
<keyword evidence="2" id="KW-0732">Signal</keyword>
<dbReference type="EMBL" id="CP022987">
    <property type="protein sequence ID" value="QAA93645.1"/>
    <property type="molecule type" value="Genomic_DNA"/>
</dbReference>
<dbReference type="Pfam" id="PF13406">
    <property type="entry name" value="SLT_2"/>
    <property type="match status" value="1"/>
</dbReference>
<evidence type="ECO:0000256" key="2">
    <source>
        <dbReference type="SAM" id="SignalP"/>
    </source>
</evidence>
<name>A0A410GBH4_9BURK</name>
<keyword evidence="5" id="KW-1185">Reference proteome</keyword>
<dbReference type="AlphaFoldDB" id="A0A410GBH4"/>